<accession>T1IBL5</accession>
<dbReference type="InParanoid" id="T1IBL5"/>
<name>T1IBL5_RHOPR</name>
<dbReference type="VEuPathDB" id="VectorBase:RPRC013685"/>
<evidence type="ECO:0000256" key="1">
    <source>
        <dbReference type="SAM" id="MobiDB-lite"/>
    </source>
</evidence>
<feature type="region of interest" description="Disordered" evidence="1">
    <location>
        <begin position="76"/>
        <end position="230"/>
    </location>
</feature>
<evidence type="ECO:0000313" key="3">
    <source>
        <dbReference type="Proteomes" id="UP000015103"/>
    </source>
</evidence>
<evidence type="ECO:0000313" key="2">
    <source>
        <dbReference type="EnsemblMetazoa" id="RPRC013685-PA"/>
    </source>
</evidence>
<dbReference type="EMBL" id="ACPB03013747">
    <property type="status" value="NOT_ANNOTATED_CDS"/>
    <property type="molecule type" value="Genomic_DNA"/>
</dbReference>
<keyword evidence="3" id="KW-1185">Reference proteome</keyword>
<dbReference type="AlphaFoldDB" id="T1IBL5"/>
<feature type="compositionally biased region" description="Polar residues" evidence="1">
    <location>
        <begin position="162"/>
        <end position="181"/>
    </location>
</feature>
<dbReference type="HOGENOM" id="CLU_1206100_0_0_1"/>
<feature type="compositionally biased region" description="Low complexity" evidence="1">
    <location>
        <begin position="76"/>
        <end position="86"/>
    </location>
</feature>
<protein>
    <submittedName>
        <fullName evidence="2">Uncharacterized protein</fullName>
    </submittedName>
</protein>
<feature type="compositionally biased region" description="Polar residues" evidence="1">
    <location>
        <begin position="96"/>
        <end position="127"/>
    </location>
</feature>
<dbReference type="EnsemblMetazoa" id="RPRC013685-RA">
    <property type="protein sequence ID" value="RPRC013685-PA"/>
    <property type="gene ID" value="RPRC013685"/>
</dbReference>
<organism evidence="2 3">
    <name type="scientific">Rhodnius prolixus</name>
    <name type="common">Triatomid bug</name>
    <dbReference type="NCBI Taxonomy" id="13249"/>
    <lineage>
        <taxon>Eukaryota</taxon>
        <taxon>Metazoa</taxon>
        <taxon>Ecdysozoa</taxon>
        <taxon>Arthropoda</taxon>
        <taxon>Hexapoda</taxon>
        <taxon>Insecta</taxon>
        <taxon>Pterygota</taxon>
        <taxon>Neoptera</taxon>
        <taxon>Paraneoptera</taxon>
        <taxon>Hemiptera</taxon>
        <taxon>Heteroptera</taxon>
        <taxon>Panheteroptera</taxon>
        <taxon>Cimicomorpha</taxon>
        <taxon>Reduviidae</taxon>
        <taxon>Triatominae</taxon>
        <taxon>Rhodnius</taxon>
    </lineage>
</organism>
<dbReference type="Proteomes" id="UP000015103">
    <property type="component" value="Unassembled WGS sequence"/>
</dbReference>
<proteinExistence type="predicted"/>
<reference evidence="2" key="1">
    <citation type="submission" date="2015-05" db="UniProtKB">
        <authorList>
            <consortium name="EnsemblMetazoa"/>
        </authorList>
    </citation>
    <scope>IDENTIFICATION</scope>
</reference>
<sequence length="230" mass="25644">MYLDHTSDEVKKWSEYVKESMSNHTICLNLCVFLEKVDPKCTSLLNLAYHYNEVKSKAVLNQDSKIRGSLENNFFNINNKNTSTTKTKSKDVPPIVTNQVGASPQQGTPSKKQEQSTNGNKNENLTRLPTKIATLNVEQENEKPNQPAVQSVSEKLHEHSASIENANKIHTVSSTTNSLLPQQDVEKESVIQNIPTEFEKPGLDGLDDFGDDNNPPSSEKETQGSFTIQL</sequence>